<organism evidence="1 2">
    <name type="scientific">Labilithrix luteola</name>
    <dbReference type="NCBI Taxonomy" id="1391654"/>
    <lineage>
        <taxon>Bacteria</taxon>
        <taxon>Pseudomonadati</taxon>
        <taxon>Myxococcota</taxon>
        <taxon>Polyangia</taxon>
        <taxon>Polyangiales</taxon>
        <taxon>Labilitrichaceae</taxon>
        <taxon>Labilithrix</taxon>
    </lineage>
</organism>
<proteinExistence type="predicted"/>
<name>A0A0K1Q0U1_9BACT</name>
<dbReference type="EMBL" id="CP012333">
    <property type="protein sequence ID" value="AKU99236.1"/>
    <property type="molecule type" value="Genomic_DNA"/>
</dbReference>
<dbReference type="AlphaFoldDB" id="A0A0K1Q0U1"/>
<evidence type="ECO:0000313" key="1">
    <source>
        <dbReference type="EMBL" id="AKU99236.1"/>
    </source>
</evidence>
<keyword evidence="2" id="KW-1185">Reference proteome</keyword>
<evidence type="ECO:0000313" key="2">
    <source>
        <dbReference type="Proteomes" id="UP000064967"/>
    </source>
</evidence>
<sequence>MTVVVESGATSLGAGPLAASFVPSVLLDASVLPLASPLPLPLFDVTPPSSPRASPGLESLLEQLATNTKPSDIA</sequence>
<gene>
    <name evidence="1" type="ORF">AKJ09_05900</name>
</gene>
<dbReference type="Proteomes" id="UP000064967">
    <property type="component" value="Chromosome"/>
</dbReference>
<protein>
    <submittedName>
        <fullName evidence="1">Uncharacterized protein</fullName>
    </submittedName>
</protein>
<dbReference type="KEGG" id="llu:AKJ09_05900"/>
<accession>A0A0K1Q0U1</accession>
<reference evidence="1 2" key="1">
    <citation type="submission" date="2015-08" db="EMBL/GenBank/DDBJ databases">
        <authorList>
            <person name="Babu N.S."/>
            <person name="Beckwith C.J."/>
            <person name="Beseler K.G."/>
            <person name="Brison A."/>
            <person name="Carone J.V."/>
            <person name="Caskin T.P."/>
            <person name="Diamond M."/>
            <person name="Durham M.E."/>
            <person name="Foxe J.M."/>
            <person name="Go M."/>
            <person name="Henderson B.A."/>
            <person name="Jones I.B."/>
            <person name="McGettigan J.A."/>
            <person name="Micheletti S.J."/>
            <person name="Nasrallah M.E."/>
            <person name="Ortiz D."/>
            <person name="Piller C.R."/>
            <person name="Privatt S.R."/>
            <person name="Schneider S.L."/>
            <person name="Sharp S."/>
            <person name="Smith T.C."/>
            <person name="Stanton J.D."/>
            <person name="Ullery H.E."/>
            <person name="Wilson R.J."/>
            <person name="Serrano M.G."/>
            <person name="Buck G."/>
            <person name="Lee V."/>
            <person name="Wang Y."/>
            <person name="Carvalho R."/>
            <person name="Voegtly L."/>
            <person name="Shi R."/>
            <person name="Duckworth R."/>
            <person name="Johnson A."/>
            <person name="Loviza R."/>
            <person name="Walstead R."/>
            <person name="Shah Z."/>
            <person name="Kiflezghi M."/>
            <person name="Wade K."/>
            <person name="Ball S.L."/>
            <person name="Bradley K.W."/>
            <person name="Asai D.J."/>
            <person name="Bowman C.A."/>
            <person name="Russell D.A."/>
            <person name="Pope W.H."/>
            <person name="Jacobs-Sera D."/>
            <person name="Hendrix R.W."/>
            <person name="Hatfull G.F."/>
        </authorList>
    </citation>
    <scope>NUCLEOTIDE SEQUENCE [LARGE SCALE GENOMIC DNA]</scope>
    <source>
        <strain evidence="1 2">DSM 27648</strain>
    </source>
</reference>